<dbReference type="GeneID" id="85321560"/>
<dbReference type="AlphaFoldDB" id="A0AA40AAT9"/>
<feature type="non-terminal residue" evidence="1">
    <location>
        <position position="1"/>
    </location>
</feature>
<sequence length="142" mass="15752">INPAMKQHGVRRVLTMSTTSYVDTKGGDADSALRWAMRTGVWLTFGAAYRAMLGIAGVFRDEGEREGSNIEWTVYRVPILLGVDASWAVDREQGHVHAGPTGPEWTYSIRRGQLARWLLDQAEDTTGRFVRAFPAVSTARAK</sequence>
<dbReference type="SUPFAM" id="SSF51735">
    <property type="entry name" value="NAD(P)-binding Rossmann-fold domains"/>
    <property type="match status" value="1"/>
</dbReference>
<protein>
    <recommendedName>
        <fullName evidence="3">NAD(P)-binding domain-containing protein</fullName>
    </recommendedName>
</protein>
<keyword evidence="2" id="KW-1185">Reference proteome</keyword>
<dbReference type="RefSeq" id="XP_060293759.1">
    <property type="nucleotide sequence ID" value="XM_060438290.1"/>
</dbReference>
<organism evidence="1 2">
    <name type="scientific">Lasiosphaeria miniovina</name>
    <dbReference type="NCBI Taxonomy" id="1954250"/>
    <lineage>
        <taxon>Eukaryota</taxon>
        <taxon>Fungi</taxon>
        <taxon>Dikarya</taxon>
        <taxon>Ascomycota</taxon>
        <taxon>Pezizomycotina</taxon>
        <taxon>Sordariomycetes</taxon>
        <taxon>Sordariomycetidae</taxon>
        <taxon>Sordariales</taxon>
        <taxon>Lasiosphaeriaceae</taxon>
        <taxon>Lasiosphaeria</taxon>
    </lineage>
</organism>
<name>A0AA40AAT9_9PEZI</name>
<reference evidence="1" key="1">
    <citation type="submission" date="2023-06" db="EMBL/GenBank/DDBJ databases">
        <title>Genome-scale phylogeny and comparative genomics of the fungal order Sordariales.</title>
        <authorList>
            <consortium name="Lawrence Berkeley National Laboratory"/>
            <person name="Hensen N."/>
            <person name="Bonometti L."/>
            <person name="Westerberg I."/>
            <person name="Brannstrom I.O."/>
            <person name="Guillou S."/>
            <person name="Cros-Aarteil S."/>
            <person name="Calhoun S."/>
            <person name="Haridas S."/>
            <person name="Kuo A."/>
            <person name="Mondo S."/>
            <person name="Pangilinan J."/>
            <person name="Riley R."/>
            <person name="LaButti K."/>
            <person name="Andreopoulos B."/>
            <person name="Lipzen A."/>
            <person name="Chen C."/>
            <person name="Yanf M."/>
            <person name="Daum C."/>
            <person name="Ng V."/>
            <person name="Clum A."/>
            <person name="Steindorff A."/>
            <person name="Ohm R."/>
            <person name="Martin F."/>
            <person name="Silar P."/>
            <person name="Natvig D."/>
            <person name="Lalanne C."/>
            <person name="Gautier V."/>
            <person name="Ament-velasquez S.L."/>
            <person name="Kruys A."/>
            <person name="Hutchinson M.I."/>
            <person name="Powell A.J."/>
            <person name="Barry K."/>
            <person name="Miller A.N."/>
            <person name="Grigoriev I.V."/>
            <person name="Debuchy R."/>
            <person name="Gladieux P."/>
            <person name="Thoren M.H."/>
            <person name="Johannesson H."/>
        </authorList>
    </citation>
    <scope>NUCLEOTIDE SEQUENCE</scope>
    <source>
        <strain evidence="1">SMH2392-1A</strain>
    </source>
</reference>
<gene>
    <name evidence="1" type="ORF">B0T26DRAFT_651575</name>
</gene>
<evidence type="ECO:0000313" key="2">
    <source>
        <dbReference type="Proteomes" id="UP001172101"/>
    </source>
</evidence>
<comment type="caution">
    <text evidence="1">The sequence shown here is derived from an EMBL/GenBank/DDBJ whole genome shotgun (WGS) entry which is preliminary data.</text>
</comment>
<dbReference type="Proteomes" id="UP001172101">
    <property type="component" value="Unassembled WGS sequence"/>
</dbReference>
<proteinExistence type="predicted"/>
<evidence type="ECO:0000313" key="1">
    <source>
        <dbReference type="EMBL" id="KAK0712436.1"/>
    </source>
</evidence>
<accession>A0AA40AAT9</accession>
<evidence type="ECO:0008006" key="3">
    <source>
        <dbReference type="Google" id="ProtNLM"/>
    </source>
</evidence>
<dbReference type="EMBL" id="JAUIRO010000005">
    <property type="protein sequence ID" value="KAK0712436.1"/>
    <property type="molecule type" value="Genomic_DNA"/>
</dbReference>
<dbReference type="InterPro" id="IPR036291">
    <property type="entry name" value="NAD(P)-bd_dom_sf"/>
</dbReference>
<dbReference type="Gene3D" id="3.40.50.720">
    <property type="entry name" value="NAD(P)-binding Rossmann-like Domain"/>
    <property type="match status" value="1"/>
</dbReference>